<dbReference type="Pfam" id="PF02798">
    <property type="entry name" value="GST_N"/>
    <property type="match status" value="1"/>
</dbReference>
<dbReference type="eggNOG" id="KOG0406">
    <property type="taxonomic scope" value="Eukaryota"/>
</dbReference>
<dbReference type="AlphaFoldDB" id="M7ZHB7"/>
<dbReference type="PROSITE" id="PS50405">
    <property type="entry name" value="GST_CTER"/>
    <property type="match status" value="1"/>
</dbReference>
<organism evidence="4">
    <name type="scientific">Triticum urartu</name>
    <name type="common">Red wild einkorn</name>
    <name type="synonym">Crithodium urartu</name>
    <dbReference type="NCBI Taxonomy" id="4572"/>
    <lineage>
        <taxon>Eukaryota</taxon>
        <taxon>Viridiplantae</taxon>
        <taxon>Streptophyta</taxon>
        <taxon>Embryophyta</taxon>
        <taxon>Tracheophyta</taxon>
        <taxon>Spermatophyta</taxon>
        <taxon>Magnoliopsida</taxon>
        <taxon>Liliopsida</taxon>
        <taxon>Poales</taxon>
        <taxon>Poaceae</taxon>
        <taxon>BOP clade</taxon>
        <taxon>Pooideae</taxon>
        <taxon>Triticodae</taxon>
        <taxon>Triticeae</taxon>
        <taxon>Triticinae</taxon>
        <taxon>Triticum</taxon>
    </lineage>
</organism>
<accession>M7ZHB7</accession>
<dbReference type="PROSITE" id="PS50404">
    <property type="entry name" value="GST_NTER"/>
    <property type="match status" value="1"/>
</dbReference>
<dbReference type="InterPro" id="IPR036249">
    <property type="entry name" value="Thioredoxin-like_sf"/>
</dbReference>
<dbReference type="CDD" id="cd03185">
    <property type="entry name" value="GST_C_Tau"/>
    <property type="match status" value="1"/>
</dbReference>
<dbReference type="STRING" id="4572.M7ZHB7"/>
<evidence type="ECO:0000256" key="2">
    <source>
        <dbReference type="ARBA" id="ARBA00022679"/>
    </source>
</evidence>
<dbReference type="PANTHER" id="PTHR47150:SF7">
    <property type="entry name" value="NUCLEASE"/>
    <property type="match status" value="1"/>
</dbReference>
<dbReference type="GO" id="GO:0006749">
    <property type="term" value="P:glutathione metabolic process"/>
    <property type="evidence" value="ECO:0007669"/>
    <property type="project" value="InterPro"/>
</dbReference>
<dbReference type="GO" id="GO:0009407">
    <property type="term" value="P:toxin catabolic process"/>
    <property type="evidence" value="ECO:0007669"/>
    <property type="project" value="UniProtKB-ARBA"/>
</dbReference>
<protein>
    <recommendedName>
        <fullName evidence="1">glutathione transferase</fullName>
        <ecNumber evidence="1">2.5.1.18</ecNumber>
    </recommendedName>
</protein>
<gene>
    <name evidence="4" type="ORF">TRIUR3_34091</name>
</gene>
<evidence type="ECO:0000256" key="1">
    <source>
        <dbReference type="ARBA" id="ARBA00012452"/>
    </source>
</evidence>
<dbReference type="SUPFAM" id="SSF47616">
    <property type="entry name" value="GST C-terminal domain-like"/>
    <property type="match status" value="1"/>
</dbReference>
<name>M7ZHB7_TRIUA</name>
<comment type="catalytic activity">
    <reaction evidence="3">
        <text>RX + glutathione = an S-substituted glutathione + a halide anion + H(+)</text>
        <dbReference type="Rhea" id="RHEA:16437"/>
        <dbReference type="ChEBI" id="CHEBI:15378"/>
        <dbReference type="ChEBI" id="CHEBI:16042"/>
        <dbReference type="ChEBI" id="CHEBI:17792"/>
        <dbReference type="ChEBI" id="CHEBI:57925"/>
        <dbReference type="ChEBI" id="CHEBI:90779"/>
        <dbReference type="EC" id="2.5.1.18"/>
    </reaction>
</comment>
<dbReference type="Gene3D" id="3.40.30.10">
    <property type="entry name" value="Glutaredoxin"/>
    <property type="match status" value="1"/>
</dbReference>
<dbReference type="InterPro" id="IPR010987">
    <property type="entry name" value="Glutathione-S-Trfase_C-like"/>
</dbReference>
<sequence length="354" mass="39800">MMQAVLADAECAEEHVLNFKGSIKGHRVLNRNWARPTPIDDYFSPNALFADNFRRRFQMRKNFFDRLYHGIWSFDEYFILKKDAMGRIGFSSYQKCTAALRMLAYGTTIDLWDEYLRMSERTCEYAMVRFATVVVSVFGPQYLEPTVADTERLLAISEARGWSGGGEGGELQLLGAWLSPWVIRVKVALQMKGLSYEYIEENLQHKSELLLSSNPVHKKVPVLIHAGRPFFPSWRPLFRATTAEQRAEAFENVLPQVETLERALTECSKGKAFFGGDAVGIVDLALGSFVVWIRAVDELGGTNLLDEARVPGLAAWAERVMAVDAVEEVMPEAGRIMEHYKGFLAKLAAPAGSS</sequence>
<dbReference type="GO" id="GO:0004364">
    <property type="term" value="F:glutathione transferase activity"/>
    <property type="evidence" value="ECO:0007669"/>
    <property type="project" value="UniProtKB-EC"/>
</dbReference>
<dbReference type="FunFam" id="1.20.1050.10:FF:000016">
    <property type="entry name" value="Glutathione S-transferase U9"/>
    <property type="match status" value="1"/>
</dbReference>
<dbReference type="EC" id="2.5.1.18" evidence="1"/>
<evidence type="ECO:0000313" key="4">
    <source>
        <dbReference type="EMBL" id="EMS62578.1"/>
    </source>
</evidence>
<evidence type="ECO:0000256" key="3">
    <source>
        <dbReference type="ARBA" id="ARBA00047960"/>
    </source>
</evidence>
<dbReference type="EMBL" id="KD080596">
    <property type="protein sequence ID" value="EMS62578.1"/>
    <property type="molecule type" value="Genomic_DNA"/>
</dbReference>
<dbReference type="InterPro" id="IPR036282">
    <property type="entry name" value="Glutathione-S-Trfase_C_sf"/>
</dbReference>
<dbReference type="PANTHER" id="PTHR47150">
    <property type="entry name" value="OS12G0169200 PROTEIN"/>
    <property type="match status" value="1"/>
</dbReference>
<dbReference type="InterPro" id="IPR045074">
    <property type="entry name" value="GST_C_Tau"/>
</dbReference>
<dbReference type="InterPro" id="IPR004045">
    <property type="entry name" value="Glutathione_S-Trfase_N"/>
</dbReference>
<keyword evidence="2 4" id="KW-0808">Transferase</keyword>
<reference evidence="4" key="1">
    <citation type="journal article" date="2013" name="Nature">
        <title>Draft genome of the wheat A-genome progenitor Triticum urartu.</title>
        <authorList>
            <person name="Ling H.Q."/>
            <person name="Zhao S."/>
            <person name="Liu D."/>
            <person name="Wang J."/>
            <person name="Sun H."/>
            <person name="Zhang C."/>
            <person name="Fan H."/>
            <person name="Li D."/>
            <person name="Dong L."/>
            <person name="Tao Y."/>
            <person name="Gao C."/>
            <person name="Wu H."/>
            <person name="Li Y."/>
            <person name="Cui Y."/>
            <person name="Guo X."/>
            <person name="Zheng S."/>
            <person name="Wang B."/>
            <person name="Yu K."/>
            <person name="Liang Q."/>
            <person name="Yang W."/>
            <person name="Lou X."/>
            <person name="Chen J."/>
            <person name="Feng M."/>
            <person name="Jian J."/>
            <person name="Zhang X."/>
            <person name="Luo G."/>
            <person name="Jiang Y."/>
            <person name="Liu J."/>
            <person name="Wang Z."/>
            <person name="Sha Y."/>
            <person name="Zhang B."/>
            <person name="Wu H."/>
            <person name="Tang D."/>
            <person name="Shen Q."/>
            <person name="Xue P."/>
            <person name="Zou S."/>
            <person name="Wang X."/>
            <person name="Liu X."/>
            <person name="Wang F."/>
            <person name="Yang Y."/>
            <person name="An X."/>
            <person name="Dong Z."/>
            <person name="Zhang K."/>
            <person name="Zhang X."/>
            <person name="Luo M.C."/>
            <person name="Dvorak J."/>
            <person name="Tong Y."/>
            <person name="Wang J."/>
            <person name="Yang H."/>
            <person name="Li Z."/>
            <person name="Wang D."/>
            <person name="Zhang A."/>
            <person name="Wang J."/>
        </authorList>
    </citation>
    <scope>NUCLEOTIDE SEQUENCE</scope>
</reference>
<dbReference type="SUPFAM" id="SSF52833">
    <property type="entry name" value="Thioredoxin-like"/>
    <property type="match status" value="1"/>
</dbReference>
<proteinExistence type="predicted"/>
<dbReference type="Gene3D" id="1.20.1050.10">
    <property type="match status" value="1"/>
</dbReference>
<dbReference type="Pfam" id="PF13410">
    <property type="entry name" value="GST_C_2"/>
    <property type="match status" value="1"/>
</dbReference>